<keyword evidence="1" id="KW-0812">Transmembrane</keyword>
<dbReference type="PATRIC" id="fig|1354303.4.peg.2029"/>
<gene>
    <name evidence="2" type="ORF">M917_2064</name>
</gene>
<protein>
    <submittedName>
        <fullName evidence="2">Uncharacterized protein</fullName>
    </submittedName>
</protein>
<keyword evidence="1" id="KW-0472">Membrane</keyword>
<sequence length="52" mass="6148">MDKKTEVDCWYFIKKAGNLSYLLFRLAITKAAMNQIINALSIWFYLDWSLSL</sequence>
<feature type="transmembrane region" description="Helical" evidence="1">
    <location>
        <begin position="21"/>
        <end position="46"/>
    </location>
</feature>
<evidence type="ECO:0000256" key="1">
    <source>
        <dbReference type="SAM" id="Phobius"/>
    </source>
</evidence>
<accession>U4T8B9</accession>
<dbReference type="STRING" id="1354303.M917_2064"/>
<keyword evidence="3" id="KW-1185">Reference proteome</keyword>
<dbReference type="EMBL" id="AUSW01000034">
    <property type="protein sequence ID" value="ERL54718.1"/>
    <property type="molecule type" value="Genomic_DNA"/>
</dbReference>
<name>U4T8B9_9GAMM</name>
<proteinExistence type="predicted"/>
<dbReference type="Proteomes" id="UP000016761">
    <property type="component" value="Unassembled WGS sequence"/>
</dbReference>
<dbReference type="AlphaFoldDB" id="U4T8B9"/>
<evidence type="ECO:0000313" key="2">
    <source>
        <dbReference type="EMBL" id="ERL54718.1"/>
    </source>
</evidence>
<keyword evidence="1" id="KW-1133">Transmembrane helix</keyword>
<comment type="caution">
    <text evidence="2">The sequence shown here is derived from an EMBL/GenBank/DDBJ whole genome shotgun (WGS) entry which is preliminary data.</text>
</comment>
<organism evidence="2 3">
    <name type="scientific">Psychrobacter aquaticus CMS 56</name>
    <dbReference type="NCBI Taxonomy" id="1354303"/>
    <lineage>
        <taxon>Bacteria</taxon>
        <taxon>Pseudomonadati</taxon>
        <taxon>Pseudomonadota</taxon>
        <taxon>Gammaproteobacteria</taxon>
        <taxon>Moraxellales</taxon>
        <taxon>Moraxellaceae</taxon>
        <taxon>Psychrobacter</taxon>
    </lineage>
</organism>
<evidence type="ECO:0000313" key="3">
    <source>
        <dbReference type="Proteomes" id="UP000016761"/>
    </source>
</evidence>
<reference evidence="2 3" key="1">
    <citation type="journal article" date="2013" name="Genome Announc.">
        <title>Draft Genome Sequence of Psychrobacter aquaticus Strain CMS 56T, Isolated from a Cyanobacterial Mat Sample Collected from Water Bodies in the McMurdo Dry Valley Region of Antarctica.</title>
        <authorList>
            <person name="Reddy G.S."/>
            <person name="Ara S."/>
            <person name="Singh A."/>
            <person name="Kumar Pinnaka A."/>
            <person name="Shivaji S."/>
        </authorList>
    </citation>
    <scope>NUCLEOTIDE SEQUENCE [LARGE SCALE GENOMIC DNA]</scope>
    <source>
        <strain evidence="2 3">CMS 56</strain>
    </source>
</reference>